<keyword evidence="7" id="KW-1185">Reference proteome</keyword>
<protein>
    <recommendedName>
        <fullName evidence="8">Outer spore wall protein RRT8</fullName>
    </recommendedName>
</protein>
<proteinExistence type="predicted"/>
<evidence type="ECO:0000256" key="3">
    <source>
        <dbReference type="ARBA" id="ARBA00022989"/>
    </source>
</evidence>
<dbReference type="InterPro" id="IPR052786">
    <property type="entry name" value="Spore_wall_assembly"/>
</dbReference>
<dbReference type="PANTHER" id="PTHR34292:SF2">
    <property type="entry name" value="OUTER SPORE WALL PROTEIN LDS1"/>
    <property type="match status" value="1"/>
</dbReference>
<comment type="subcellular location">
    <subcellularLocation>
        <location evidence="1">Membrane</location>
        <topology evidence="1">Multi-pass membrane protein</topology>
    </subcellularLocation>
</comment>
<feature type="transmembrane region" description="Helical" evidence="5">
    <location>
        <begin position="168"/>
        <end position="188"/>
    </location>
</feature>
<organism evidence="6 7">
    <name type="scientific">Phyllosticta citriasiana</name>
    <dbReference type="NCBI Taxonomy" id="595635"/>
    <lineage>
        <taxon>Eukaryota</taxon>
        <taxon>Fungi</taxon>
        <taxon>Dikarya</taxon>
        <taxon>Ascomycota</taxon>
        <taxon>Pezizomycotina</taxon>
        <taxon>Dothideomycetes</taxon>
        <taxon>Dothideomycetes incertae sedis</taxon>
        <taxon>Botryosphaeriales</taxon>
        <taxon>Phyllostictaceae</taxon>
        <taxon>Phyllosticta</taxon>
    </lineage>
</organism>
<evidence type="ECO:0000256" key="2">
    <source>
        <dbReference type="ARBA" id="ARBA00022692"/>
    </source>
</evidence>
<dbReference type="EMBL" id="JBBPHU010000007">
    <property type="protein sequence ID" value="KAK7515717.1"/>
    <property type="molecule type" value="Genomic_DNA"/>
</dbReference>
<keyword evidence="2 5" id="KW-0812">Transmembrane</keyword>
<name>A0ABR1KJ18_9PEZI</name>
<feature type="transmembrane region" description="Helical" evidence="5">
    <location>
        <begin position="221"/>
        <end position="245"/>
    </location>
</feature>
<evidence type="ECO:0000313" key="7">
    <source>
        <dbReference type="Proteomes" id="UP001363622"/>
    </source>
</evidence>
<feature type="transmembrane region" description="Helical" evidence="5">
    <location>
        <begin position="76"/>
        <end position="96"/>
    </location>
</feature>
<reference evidence="6 7" key="1">
    <citation type="submission" date="2024-04" db="EMBL/GenBank/DDBJ databases">
        <title>Phyllosticta paracitricarpa is synonymous to the EU quarantine fungus P. citricarpa based on phylogenomic analyses.</title>
        <authorList>
            <consortium name="Lawrence Berkeley National Laboratory"/>
            <person name="Van Ingen-Buijs V.A."/>
            <person name="Van Westerhoven A.C."/>
            <person name="Haridas S."/>
            <person name="Skiadas P."/>
            <person name="Martin F."/>
            <person name="Groenewald J.Z."/>
            <person name="Crous P.W."/>
            <person name="Seidl M.F."/>
        </authorList>
    </citation>
    <scope>NUCLEOTIDE SEQUENCE [LARGE SCALE GENOMIC DNA]</scope>
    <source>
        <strain evidence="6 7">CBS 123371</strain>
    </source>
</reference>
<feature type="transmembrane region" description="Helical" evidence="5">
    <location>
        <begin position="49"/>
        <end position="70"/>
    </location>
</feature>
<dbReference type="Pfam" id="PF07264">
    <property type="entry name" value="EI24"/>
    <property type="match status" value="1"/>
</dbReference>
<evidence type="ECO:0008006" key="8">
    <source>
        <dbReference type="Google" id="ProtNLM"/>
    </source>
</evidence>
<comment type="caution">
    <text evidence="6">The sequence shown here is derived from an EMBL/GenBank/DDBJ whole genome shotgun (WGS) entry which is preliminary data.</text>
</comment>
<keyword evidence="3 5" id="KW-1133">Transmembrane helix</keyword>
<accession>A0ABR1KJ18</accession>
<evidence type="ECO:0000256" key="1">
    <source>
        <dbReference type="ARBA" id="ARBA00004141"/>
    </source>
</evidence>
<sequence length="279" mass="30537">MASRLKDMVLDEATRVRRLTIEAARAGTYFYPIRGIFYYMTHRSLWKPLTSHLGALISTGVGVTTFMFFFTYLPQAAVLTLVNGPLAALTTILLVLSESSTISNIICRGLWVEEAVVDTFDGTLVTRQQTTLLSHGRALKPSRDPISALGAVLSKPFKKLSPTSLMRSLLYLPLNLLPVVGPLLYVVAQGRKRGPELHARYFQLKEWGPKERRRFVEANEAAYAGFGVAAVALELVPVVGLLFAFTNAVGAALWAAELEEKDSTAPGLRAQAEAAKKAE</sequence>
<evidence type="ECO:0000313" key="6">
    <source>
        <dbReference type="EMBL" id="KAK7515717.1"/>
    </source>
</evidence>
<dbReference type="PANTHER" id="PTHR34292">
    <property type="entry name" value="OUTER SPORE WALL PROTEIN LDS1"/>
    <property type="match status" value="1"/>
</dbReference>
<keyword evidence="4 5" id="KW-0472">Membrane</keyword>
<evidence type="ECO:0000256" key="4">
    <source>
        <dbReference type="ARBA" id="ARBA00023136"/>
    </source>
</evidence>
<dbReference type="Proteomes" id="UP001363622">
    <property type="component" value="Unassembled WGS sequence"/>
</dbReference>
<evidence type="ECO:0000256" key="5">
    <source>
        <dbReference type="SAM" id="Phobius"/>
    </source>
</evidence>
<dbReference type="InterPro" id="IPR059112">
    <property type="entry name" value="CysZ/EI24"/>
</dbReference>
<gene>
    <name evidence="6" type="ORF">IWZ03DRAFT_415723</name>
</gene>